<protein>
    <submittedName>
        <fullName evidence="1">Uncharacterized protein</fullName>
    </submittedName>
</protein>
<proteinExistence type="predicted"/>
<dbReference type="GO" id="GO:0005549">
    <property type="term" value="F:odorant binding"/>
    <property type="evidence" value="ECO:0007669"/>
    <property type="project" value="InterPro"/>
</dbReference>
<evidence type="ECO:0000313" key="1">
    <source>
        <dbReference type="EMBL" id="CAD7459337.1"/>
    </source>
</evidence>
<dbReference type="SUPFAM" id="SSF47565">
    <property type="entry name" value="Insect pheromone/odorant-binding proteins"/>
    <property type="match status" value="1"/>
</dbReference>
<organism evidence="1">
    <name type="scientific">Timema tahoe</name>
    <dbReference type="NCBI Taxonomy" id="61484"/>
    <lineage>
        <taxon>Eukaryota</taxon>
        <taxon>Metazoa</taxon>
        <taxon>Ecdysozoa</taxon>
        <taxon>Arthropoda</taxon>
        <taxon>Hexapoda</taxon>
        <taxon>Insecta</taxon>
        <taxon>Pterygota</taxon>
        <taxon>Neoptera</taxon>
        <taxon>Polyneoptera</taxon>
        <taxon>Phasmatodea</taxon>
        <taxon>Timematodea</taxon>
        <taxon>Timematoidea</taxon>
        <taxon>Timematidae</taxon>
        <taxon>Timema</taxon>
    </lineage>
</organism>
<sequence length="302" mass="33759">MENKMCPSSDVAKCMLTCVEQKAGWMDGLQFSLNKTKEAIGKFFKENEAMLKMTEQLVEYCHKKVGHVDEECGAGYRVCDCLSTHVYKDISQFTPVYKVISQSTTVYKDISHSTPVYKVISQSTTVYKDISHSTPVYKVISQSTLVYKVISQSTPVLQGYLPVHPCSTRLSPSPPMSTRISFSPPMSTRISFSPPMSTRLSPSPPLFYKVISQSTPVLQGYLPVHPCSTRISFSPPMSTRISPSPPMSTRLSPSPPLFYSHSSQICHREAESGKAAILEGKAVTADAIVWSFWFQWRFFLAH</sequence>
<dbReference type="CDD" id="cd23992">
    <property type="entry name" value="PBP_GOBP"/>
    <property type="match status" value="1"/>
</dbReference>
<dbReference type="Pfam" id="PF01395">
    <property type="entry name" value="PBP_GOBP"/>
    <property type="match status" value="1"/>
</dbReference>
<dbReference type="Gene3D" id="1.10.238.20">
    <property type="entry name" value="Pheromone/general odorant binding protein domain"/>
    <property type="match status" value="1"/>
</dbReference>
<name>A0A7R9NX04_9NEOP</name>
<dbReference type="EMBL" id="OE002798">
    <property type="protein sequence ID" value="CAD7459337.1"/>
    <property type="molecule type" value="Genomic_DNA"/>
</dbReference>
<dbReference type="InterPro" id="IPR036728">
    <property type="entry name" value="PBP_GOBP_sf"/>
</dbReference>
<dbReference type="InterPro" id="IPR006170">
    <property type="entry name" value="PBP/GOBP"/>
</dbReference>
<reference evidence="1" key="1">
    <citation type="submission" date="2020-11" db="EMBL/GenBank/DDBJ databases">
        <authorList>
            <person name="Tran Van P."/>
        </authorList>
    </citation>
    <scope>NUCLEOTIDE SEQUENCE</scope>
</reference>
<accession>A0A7R9NX04</accession>
<dbReference type="AlphaFoldDB" id="A0A7R9NX04"/>
<gene>
    <name evidence="1" type="ORF">TTEB3V08_LOCUS7294</name>
</gene>